<feature type="compositionally biased region" description="Acidic residues" evidence="8">
    <location>
        <begin position="507"/>
        <end position="518"/>
    </location>
</feature>
<feature type="compositionally biased region" description="Basic and acidic residues" evidence="8">
    <location>
        <begin position="194"/>
        <end position="214"/>
    </location>
</feature>
<evidence type="ECO:0000256" key="4">
    <source>
        <dbReference type="ARBA" id="ARBA00009461"/>
    </source>
</evidence>
<evidence type="ECO:0000313" key="11">
    <source>
        <dbReference type="Proteomes" id="UP001286456"/>
    </source>
</evidence>
<dbReference type="PANTHER" id="PTHR41391">
    <property type="entry name" value="RESTRICTION OF TELOMERE CAPPING PROTEIN 4"/>
    <property type="match status" value="1"/>
</dbReference>
<dbReference type="AlphaFoldDB" id="A0AAE0J5U5"/>
<feature type="region of interest" description="Disordered" evidence="8">
    <location>
        <begin position="178"/>
        <end position="267"/>
    </location>
</feature>
<feature type="compositionally biased region" description="Basic residues" evidence="8">
    <location>
        <begin position="242"/>
        <end position="253"/>
    </location>
</feature>
<comment type="function">
    <text evidence="1">May be involved in a process influencing telomere capping.</text>
</comment>
<reference evidence="10" key="1">
    <citation type="journal article" date="2023" name="Mol. Phylogenet. Evol.">
        <title>Genome-scale phylogeny and comparative genomics of the fungal order Sordariales.</title>
        <authorList>
            <person name="Hensen N."/>
            <person name="Bonometti L."/>
            <person name="Westerberg I."/>
            <person name="Brannstrom I.O."/>
            <person name="Guillou S."/>
            <person name="Cros-Aarteil S."/>
            <person name="Calhoun S."/>
            <person name="Haridas S."/>
            <person name="Kuo A."/>
            <person name="Mondo S."/>
            <person name="Pangilinan J."/>
            <person name="Riley R."/>
            <person name="LaButti K."/>
            <person name="Andreopoulos B."/>
            <person name="Lipzen A."/>
            <person name="Chen C."/>
            <person name="Yan M."/>
            <person name="Daum C."/>
            <person name="Ng V."/>
            <person name="Clum A."/>
            <person name="Steindorff A."/>
            <person name="Ohm R.A."/>
            <person name="Martin F."/>
            <person name="Silar P."/>
            <person name="Natvig D.O."/>
            <person name="Lalanne C."/>
            <person name="Gautier V."/>
            <person name="Ament-Velasquez S.L."/>
            <person name="Kruys A."/>
            <person name="Hutchinson M.I."/>
            <person name="Powell A.J."/>
            <person name="Barry K."/>
            <person name="Miller A.N."/>
            <person name="Grigoriev I.V."/>
            <person name="Debuchy R."/>
            <person name="Gladieux P."/>
            <person name="Hiltunen Thoren M."/>
            <person name="Johannesson H."/>
        </authorList>
    </citation>
    <scope>NUCLEOTIDE SEQUENCE</scope>
    <source>
        <strain evidence="10">SMH4131-1</strain>
    </source>
</reference>
<feature type="region of interest" description="Disordered" evidence="8">
    <location>
        <begin position="283"/>
        <end position="314"/>
    </location>
</feature>
<comment type="subcellular location">
    <subcellularLocation>
        <location evidence="3">Cytoplasm</location>
    </subcellularLocation>
    <subcellularLocation>
        <location evidence="2">Nucleus</location>
    </subcellularLocation>
</comment>
<dbReference type="SMART" id="SM01312">
    <property type="entry name" value="RTC4"/>
    <property type="match status" value="1"/>
</dbReference>
<feature type="compositionally biased region" description="Acidic residues" evidence="8">
    <location>
        <begin position="527"/>
        <end position="536"/>
    </location>
</feature>
<evidence type="ECO:0000256" key="5">
    <source>
        <dbReference type="ARBA" id="ARBA00015162"/>
    </source>
</evidence>
<accession>A0AAE0J5U5</accession>
<evidence type="ECO:0000259" key="9">
    <source>
        <dbReference type="SMART" id="SM01312"/>
    </source>
</evidence>
<gene>
    <name evidence="10" type="ORF">B0T19DRAFT_72450</name>
</gene>
<evidence type="ECO:0000313" key="10">
    <source>
        <dbReference type="EMBL" id="KAK3337424.1"/>
    </source>
</evidence>
<keyword evidence="7" id="KW-0539">Nucleus</keyword>
<feature type="region of interest" description="Disordered" evidence="8">
    <location>
        <begin position="1"/>
        <end position="163"/>
    </location>
</feature>
<evidence type="ECO:0000256" key="8">
    <source>
        <dbReference type="SAM" id="MobiDB-lite"/>
    </source>
</evidence>
<comment type="caution">
    <text evidence="10">The sequence shown here is derived from an EMBL/GenBank/DDBJ whole genome shotgun (WGS) entry which is preliminary data.</text>
</comment>
<feature type="compositionally biased region" description="Polar residues" evidence="8">
    <location>
        <begin position="113"/>
        <end position="123"/>
    </location>
</feature>
<dbReference type="Proteomes" id="UP001286456">
    <property type="component" value="Unassembled WGS sequence"/>
</dbReference>
<evidence type="ECO:0000256" key="7">
    <source>
        <dbReference type="ARBA" id="ARBA00023242"/>
    </source>
</evidence>
<sequence length="536" mass="59220">MSFKQKFNPRGVGRRVGLSVMDRPDSLLSTYRSPKKPPKEVPVDAPPVGSSDESESSNNGLSTKGDMKRSTFGGTRQSTKSASPDSYGSHTSRGTGADPADKKRTRASRQKSSDQASPASSETENGKRPSDAEDAEDILDTPRRKKPKKEANEGEVLGSHLIKPDFVVARSQTVGKSKLKTFSHQRANITAPEEYPKKEDPSPKRGIRVPETRRAKVGTPSPRAALKVPAAIRPSQRAAATPKKKIRLPKPIKKKAEVDDTPEETQRPAFNIPAAFSSTFDWTKEEDDPETPVMASFESSPLSSLSDSESPDVKPAVCPMCNQQVDERLLSDFKLKHPRMTLHQEQKFCHSHKKQAAKDEWIEKGYPDIKWSNLDARISKHSDFLRNILKGGKSHYGDAFSQKIKAGQNKTLLKSESNLTPGYYGIRGLRAMSENLIGRFSSLLRKRAVQDRLVSARGHTAYVQAVLVPELAVRLIKEDMAVGVEEARRIMKESISVGELLNEEEADVVLSDDDEDESPLSSIASLTDDDFDNSFD</sequence>
<dbReference type="Pfam" id="PF14474">
    <property type="entry name" value="RTC4"/>
    <property type="match status" value="1"/>
</dbReference>
<feature type="compositionally biased region" description="Polar residues" evidence="8">
    <location>
        <begin position="72"/>
        <end position="94"/>
    </location>
</feature>
<dbReference type="PANTHER" id="PTHR41391:SF1">
    <property type="entry name" value="RESTRICTION OF TELOMERE CAPPING PROTEIN 4"/>
    <property type="match status" value="1"/>
</dbReference>
<protein>
    <recommendedName>
        <fullName evidence="5">Restriction of telomere capping protein 4</fullName>
    </recommendedName>
</protein>
<feature type="domain" description="Restriction of telomere capping protein 4 C-terminal" evidence="9">
    <location>
        <begin position="388"/>
        <end position="504"/>
    </location>
</feature>
<name>A0AAE0J5U5_9PEZI</name>
<keyword evidence="6" id="KW-0963">Cytoplasm</keyword>
<comment type="similarity">
    <text evidence="4">Belongs to the RTC4 family.</text>
</comment>
<organism evidence="10 11">
    <name type="scientific">Cercophora scortea</name>
    <dbReference type="NCBI Taxonomy" id="314031"/>
    <lineage>
        <taxon>Eukaryota</taxon>
        <taxon>Fungi</taxon>
        <taxon>Dikarya</taxon>
        <taxon>Ascomycota</taxon>
        <taxon>Pezizomycotina</taxon>
        <taxon>Sordariomycetes</taxon>
        <taxon>Sordariomycetidae</taxon>
        <taxon>Sordariales</taxon>
        <taxon>Lasiosphaeriaceae</taxon>
        <taxon>Cercophora</taxon>
    </lineage>
</organism>
<feature type="compositionally biased region" description="Low complexity" evidence="8">
    <location>
        <begin position="298"/>
        <end position="308"/>
    </location>
</feature>
<evidence type="ECO:0000256" key="6">
    <source>
        <dbReference type="ARBA" id="ARBA00022490"/>
    </source>
</evidence>
<dbReference type="GO" id="GO:0005634">
    <property type="term" value="C:nucleus"/>
    <property type="evidence" value="ECO:0007669"/>
    <property type="project" value="UniProtKB-SubCell"/>
</dbReference>
<keyword evidence="11" id="KW-1185">Reference proteome</keyword>
<dbReference type="InterPro" id="IPR039024">
    <property type="entry name" value="RTC4"/>
</dbReference>
<dbReference type="InterPro" id="IPR028094">
    <property type="entry name" value="RTC4_C"/>
</dbReference>
<reference evidence="10" key="2">
    <citation type="submission" date="2023-06" db="EMBL/GenBank/DDBJ databases">
        <authorList>
            <consortium name="Lawrence Berkeley National Laboratory"/>
            <person name="Haridas S."/>
            <person name="Hensen N."/>
            <person name="Bonometti L."/>
            <person name="Westerberg I."/>
            <person name="Brannstrom I.O."/>
            <person name="Guillou S."/>
            <person name="Cros-Aarteil S."/>
            <person name="Calhoun S."/>
            <person name="Kuo A."/>
            <person name="Mondo S."/>
            <person name="Pangilinan J."/>
            <person name="Riley R."/>
            <person name="Labutti K."/>
            <person name="Andreopoulos B."/>
            <person name="Lipzen A."/>
            <person name="Chen C."/>
            <person name="Yanf M."/>
            <person name="Daum C."/>
            <person name="Ng V."/>
            <person name="Clum A."/>
            <person name="Steindorff A."/>
            <person name="Ohm R."/>
            <person name="Martin F."/>
            <person name="Silar P."/>
            <person name="Natvig D."/>
            <person name="Lalanne C."/>
            <person name="Gautier V."/>
            <person name="Ament-Velasquez S.L."/>
            <person name="Kruys A."/>
            <person name="Hutchinson M.I."/>
            <person name="Powell A.J."/>
            <person name="Barry K."/>
            <person name="Miller A.N."/>
            <person name="Grigoriev I.V."/>
            <person name="Debuchy R."/>
            <person name="Gladieux P."/>
            <person name="Thoren M.H."/>
            <person name="Johannesson H."/>
        </authorList>
    </citation>
    <scope>NUCLEOTIDE SEQUENCE</scope>
    <source>
        <strain evidence="10">SMH4131-1</strain>
    </source>
</reference>
<proteinExistence type="inferred from homology"/>
<feature type="region of interest" description="Disordered" evidence="8">
    <location>
        <begin position="507"/>
        <end position="536"/>
    </location>
</feature>
<evidence type="ECO:0000256" key="1">
    <source>
        <dbReference type="ARBA" id="ARBA00002738"/>
    </source>
</evidence>
<evidence type="ECO:0000256" key="3">
    <source>
        <dbReference type="ARBA" id="ARBA00004496"/>
    </source>
</evidence>
<evidence type="ECO:0000256" key="2">
    <source>
        <dbReference type="ARBA" id="ARBA00004123"/>
    </source>
</evidence>
<dbReference type="GO" id="GO:0005737">
    <property type="term" value="C:cytoplasm"/>
    <property type="evidence" value="ECO:0007669"/>
    <property type="project" value="UniProtKB-SubCell"/>
</dbReference>
<dbReference type="EMBL" id="JAUEPO010000001">
    <property type="protein sequence ID" value="KAK3337424.1"/>
    <property type="molecule type" value="Genomic_DNA"/>
</dbReference>